<dbReference type="InterPro" id="IPR002397">
    <property type="entry name" value="Cyt_P450_B"/>
</dbReference>
<reference evidence="8 9" key="1">
    <citation type="submission" date="2019-02" db="EMBL/GenBank/DDBJ databases">
        <title>Draft Genome Sequence of Streptomyces sp. AM-2504, identified by 16S rRNA comparative analysis as a Streptomyces Kasugaensis strain.</title>
        <authorList>
            <person name="Napolioni V."/>
            <person name="Giuliodori A.M."/>
            <person name="Spurio R."/>
            <person name="Fabbretti A."/>
        </authorList>
    </citation>
    <scope>NUCLEOTIDE SEQUENCE [LARGE SCALE GENOMIC DNA]</scope>
    <source>
        <strain evidence="8 9">AM-2504</strain>
    </source>
</reference>
<dbReference type="Gene3D" id="1.10.630.10">
    <property type="entry name" value="Cytochrome P450"/>
    <property type="match status" value="1"/>
</dbReference>
<dbReference type="GO" id="GO:0005506">
    <property type="term" value="F:iron ion binding"/>
    <property type="evidence" value="ECO:0007669"/>
    <property type="project" value="InterPro"/>
</dbReference>
<protein>
    <submittedName>
        <fullName evidence="8">Cytochrome P450</fullName>
    </submittedName>
</protein>
<dbReference type="GO" id="GO:0016705">
    <property type="term" value="F:oxidoreductase activity, acting on paired donors, with incorporation or reduction of molecular oxygen"/>
    <property type="evidence" value="ECO:0007669"/>
    <property type="project" value="InterPro"/>
</dbReference>
<dbReference type="AlphaFoldDB" id="A0A4Q9HS61"/>
<evidence type="ECO:0000313" key="9">
    <source>
        <dbReference type="Proteomes" id="UP000292452"/>
    </source>
</evidence>
<evidence type="ECO:0000256" key="7">
    <source>
        <dbReference type="RuleBase" id="RU000461"/>
    </source>
</evidence>
<dbReference type="GO" id="GO:0020037">
    <property type="term" value="F:heme binding"/>
    <property type="evidence" value="ECO:0007669"/>
    <property type="project" value="InterPro"/>
</dbReference>
<evidence type="ECO:0000256" key="4">
    <source>
        <dbReference type="ARBA" id="ARBA00023002"/>
    </source>
</evidence>
<sequence>MPEIVDLGAYGTDFISDPYPYYAELRARGPVHRVRLPDGTMAWLVVGHEAVRAALTDARINKDWRAAGLGDESVDASPLFTNMLDTDPPQHTRLRKLVAKEFTSRRVEALRPRVQQITDELLDAMLGAPDGRADLVDALAFPLPITVICELLGVPSMDREEFRSWSNEIVAPTTPEAAQAAAEAMAKYLDGLIDGKRAAADDDLLSALIRTSDEDGDQLSPGELIGMAFLLLVAGHETTVNLLSNGVRALLQHPEQLAALRADYALLDNAVEEMLRYDGPVETATWRFVAEPVEIGGTLIPAGEPVLVALASASRDPERFVAADDFDITRETRGHVAFGHGIHFCLGAPLARLEARIAIRTLLDRCPGLAMDTDPDALTWRTGMLIRGPQQLPVRWTGPDA</sequence>
<accession>A0A4Q9HS61</accession>
<keyword evidence="9" id="KW-1185">Reference proteome</keyword>
<gene>
    <name evidence="8" type="ORF">EYS09_20625</name>
</gene>
<dbReference type="InterPro" id="IPR036396">
    <property type="entry name" value="Cyt_P450_sf"/>
</dbReference>
<evidence type="ECO:0000256" key="1">
    <source>
        <dbReference type="ARBA" id="ARBA00010617"/>
    </source>
</evidence>
<keyword evidence="6 7" id="KW-0503">Monooxygenase</keyword>
<dbReference type="Proteomes" id="UP000292452">
    <property type="component" value="Unassembled WGS sequence"/>
</dbReference>
<dbReference type="CDD" id="cd11029">
    <property type="entry name" value="CYP107-like"/>
    <property type="match status" value="1"/>
</dbReference>
<dbReference type="GO" id="GO:0004497">
    <property type="term" value="F:monooxygenase activity"/>
    <property type="evidence" value="ECO:0007669"/>
    <property type="project" value="UniProtKB-KW"/>
</dbReference>
<keyword evidence="3 7" id="KW-0479">Metal-binding</keyword>
<dbReference type="PRINTS" id="PR00359">
    <property type="entry name" value="BP450"/>
</dbReference>
<dbReference type="EMBL" id="SIXH01000188">
    <property type="protein sequence ID" value="TBO57837.1"/>
    <property type="molecule type" value="Genomic_DNA"/>
</dbReference>
<evidence type="ECO:0000256" key="6">
    <source>
        <dbReference type="ARBA" id="ARBA00023033"/>
    </source>
</evidence>
<comment type="caution">
    <text evidence="8">The sequence shown here is derived from an EMBL/GenBank/DDBJ whole genome shotgun (WGS) entry which is preliminary data.</text>
</comment>
<proteinExistence type="inferred from homology"/>
<dbReference type="PANTHER" id="PTHR46696">
    <property type="entry name" value="P450, PUTATIVE (EUROFUNG)-RELATED"/>
    <property type="match status" value="1"/>
</dbReference>
<keyword evidence="4 7" id="KW-0560">Oxidoreductase</keyword>
<name>A0A4Q9HS61_STRKA</name>
<keyword evidence="2 7" id="KW-0349">Heme</keyword>
<evidence type="ECO:0000256" key="3">
    <source>
        <dbReference type="ARBA" id="ARBA00022723"/>
    </source>
</evidence>
<dbReference type="SUPFAM" id="SSF48264">
    <property type="entry name" value="Cytochrome P450"/>
    <property type="match status" value="1"/>
</dbReference>
<evidence type="ECO:0000256" key="2">
    <source>
        <dbReference type="ARBA" id="ARBA00022617"/>
    </source>
</evidence>
<dbReference type="InterPro" id="IPR001128">
    <property type="entry name" value="Cyt_P450"/>
</dbReference>
<dbReference type="FunFam" id="1.10.630.10:FF:000018">
    <property type="entry name" value="Cytochrome P450 monooxygenase"/>
    <property type="match status" value="1"/>
</dbReference>
<organism evidence="8 9">
    <name type="scientific">Streptomyces kasugaensis</name>
    <dbReference type="NCBI Taxonomy" id="1946"/>
    <lineage>
        <taxon>Bacteria</taxon>
        <taxon>Bacillati</taxon>
        <taxon>Actinomycetota</taxon>
        <taxon>Actinomycetes</taxon>
        <taxon>Kitasatosporales</taxon>
        <taxon>Streptomycetaceae</taxon>
        <taxon>Streptomyces</taxon>
    </lineage>
</organism>
<dbReference type="RefSeq" id="WP_131124335.1">
    <property type="nucleotide sequence ID" value="NZ_SIXH01000188.1"/>
</dbReference>
<dbReference type="InterPro" id="IPR017972">
    <property type="entry name" value="Cyt_P450_CS"/>
</dbReference>
<comment type="similarity">
    <text evidence="1 7">Belongs to the cytochrome P450 family.</text>
</comment>
<evidence type="ECO:0000256" key="5">
    <source>
        <dbReference type="ARBA" id="ARBA00023004"/>
    </source>
</evidence>
<keyword evidence="5 7" id="KW-0408">Iron</keyword>
<evidence type="ECO:0000313" key="8">
    <source>
        <dbReference type="EMBL" id="TBO57837.1"/>
    </source>
</evidence>
<dbReference type="PROSITE" id="PS00086">
    <property type="entry name" value="CYTOCHROME_P450"/>
    <property type="match status" value="1"/>
</dbReference>
<dbReference type="PANTHER" id="PTHR46696:SF1">
    <property type="entry name" value="CYTOCHROME P450 YJIB-RELATED"/>
    <property type="match status" value="1"/>
</dbReference>
<dbReference type="Pfam" id="PF00067">
    <property type="entry name" value="p450"/>
    <property type="match status" value="1"/>
</dbReference>